<dbReference type="GO" id="GO:0016987">
    <property type="term" value="F:sigma factor activity"/>
    <property type="evidence" value="ECO:0007669"/>
    <property type="project" value="UniProtKB-KW"/>
</dbReference>
<keyword evidence="3" id="KW-0731">Sigma factor</keyword>
<dbReference type="InterPro" id="IPR036388">
    <property type="entry name" value="WH-like_DNA-bd_sf"/>
</dbReference>
<dbReference type="InterPro" id="IPR007627">
    <property type="entry name" value="RNA_pol_sigma70_r2"/>
</dbReference>
<name>A0AA41TY61_9ACTN</name>
<dbReference type="GO" id="GO:0006352">
    <property type="term" value="P:DNA-templated transcription initiation"/>
    <property type="evidence" value="ECO:0007669"/>
    <property type="project" value="InterPro"/>
</dbReference>
<keyword evidence="5" id="KW-0804">Transcription</keyword>
<evidence type="ECO:0000259" key="7">
    <source>
        <dbReference type="Pfam" id="PF08281"/>
    </source>
</evidence>
<evidence type="ECO:0000259" key="6">
    <source>
        <dbReference type="Pfam" id="PF04542"/>
    </source>
</evidence>
<evidence type="ECO:0000256" key="2">
    <source>
        <dbReference type="ARBA" id="ARBA00023015"/>
    </source>
</evidence>
<dbReference type="SUPFAM" id="SSF88659">
    <property type="entry name" value="Sigma3 and sigma4 domains of RNA polymerase sigma factors"/>
    <property type="match status" value="1"/>
</dbReference>
<keyword evidence="4" id="KW-0238">DNA-binding</keyword>
<dbReference type="EMBL" id="JAKFHA010000001">
    <property type="protein sequence ID" value="MCF2525810.1"/>
    <property type="molecule type" value="Genomic_DNA"/>
</dbReference>
<dbReference type="GO" id="GO:0003677">
    <property type="term" value="F:DNA binding"/>
    <property type="evidence" value="ECO:0007669"/>
    <property type="project" value="UniProtKB-KW"/>
</dbReference>
<dbReference type="RefSeq" id="WP_235049835.1">
    <property type="nucleotide sequence ID" value="NZ_JAKFHA010000001.1"/>
</dbReference>
<gene>
    <name evidence="8" type="ORF">LZ495_01030</name>
</gene>
<dbReference type="InterPro" id="IPR039425">
    <property type="entry name" value="RNA_pol_sigma-70-like"/>
</dbReference>
<dbReference type="CDD" id="cd06171">
    <property type="entry name" value="Sigma70_r4"/>
    <property type="match status" value="1"/>
</dbReference>
<evidence type="ECO:0000313" key="9">
    <source>
        <dbReference type="Proteomes" id="UP001165378"/>
    </source>
</evidence>
<feature type="domain" description="RNA polymerase sigma-70 region 2" evidence="6">
    <location>
        <begin position="15"/>
        <end position="74"/>
    </location>
</feature>
<keyword evidence="2" id="KW-0805">Transcription regulation</keyword>
<evidence type="ECO:0000256" key="3">
    <source>
        <dbReference type="ARBA" id="ARBA00023082"/>
    </source>
</evidence>
<dbReference type="AlphaFoldDB" id="A0AA41TY61"/>
<reference evidence="8" key="1">
    <citation type="submission" date="2022-01" db="EMBL/GenBank/DDBJ databases">
        <title>Genome-Based Taxonomic Classification of the Phylum Actinobacteria.</title>
        <authorList>
            <person name="Gao Y."/>
        </authorList>
    </citation>
    <scope>NUCLEOTIDE SEQUENCE</scope>
    <source>
        <strain evidence="8">KLBMP 8922</strain>
    </source>
</reference>
<dbReference type="Gene3D" id="1.10.1740.10">
    <property type="match status" value="1"/>
</dbReference>
<proteinExistence type="inferred from homology"/>
<dbReference type="InterPro" id="IPR013324">
    <property type="entry name" value="RNA_pol_sigma_r3/r4-like"/>
</dbReference>
<evidence type="ECO:0000256" key="1">
    <source>
        <dbReference type="ARBA" id="ARBA00010641"/>
    </source>
</evidence>
<dbReference type="SUPFAM" id="SSF88946">
    <property type="entry name" value="Sigma2 domain of RNA polymerase sigma factors"/>
    <property type="match status" value="1"/>
</dbReference>
<dbReference type="Proteomes" id="UP001165378">
    <property type="component" value="Unassembled WGS sequence"/>
</dbReference>
<feature type="domain" description="RNA polymerase sigma factor 70 region 4 type 2" evidence="7">
    <location>
        <begin position="101"/>
        <end position="153"/>
    </location>
</feature>
<comment type="similarity">
    <text evidence="1">Belongs to the sigma-70 factor family. ECF subfamily.</text>
</comment>
<evidence type="ECO:0000256" key="4">
    <source>
        <dbReference type="ARBA" id="ARBA00023125"/>
    </source>
</evidence>
<dbReference type="Gene3D" id="1.10.10.10">
    <property type="entry name" value="Winged helix-like DNA-binding domain superfamily/Winged helix DNA-binding domain"/>
    <property type="match status" value="1"/>
</dbReference>
<dbReference type="PANTHER" id="PTHR43133:SF50">
    <property type="entry name" value="ECF RNA POLYMERASE SIGMA FACTOR SIGM"/>
    <property type="match status" value="1"/>
</dbReference>
<dbReference type="InterPro" id="IPR014284">
    <property type="entry name" value="RNA_pol_sigma-70_dom"/>
</dbReference>
<dbReference type="InterPro" id="IPR013249">
    <property type="entry name" value="RNA_pol_sigma70_r4_t2"/>
</dbReference>
<evidence type="ECO:0000313" key="8">
    <source>
        <dbReference type="EMBL" id="MCF2525810.1"/>
    </source>
</evidence>
<sequence>MRRALHELVTVRGAALKRSAFLLRGDNHGADDLLQEALARTLARRATHDLQQLEAYVRRTMVNLEIDRGRRRTRWRSTELQLSGHIVTVDKDRADEVCDRLSLRDALAVLPARQRACVVLHYYEDLPVAEIAEMLDCRPGTVKAHLHDARKTLRRHWSDTPLALSHTAKEEES</sequence>
<dbReference type="Pfam" id="PF04542">
    <property type="entry name" value="Sigma70_r2"/>
    <property type="match status" value="1"/>
</dbReference>
<protein>
    <submittedName>
        <fullName evidence="8">Sigma-70 family RNA polymerase sigma factor</fullName>
    </submittedName>
</protein>
<evidence type="ECO:0000256" key="5">
    <source>
        <dbReference type="ARBA" id="ARBA00023163"/>
    </source>
</evidence>
<accession>A0AA41TY61</accession>
<dbReference type="PANTHER" id="PTHR43133">
    <property type="entry name" value="RNA POLYMERASE ECF-TYPE SIGMA FACTO"/>
    <property type="match status" value="1"/>
</dbReference>
<dbReference type="InterPro" id="IPR013325">
    <property type="entry name" value="RNA_pol_sigma_r2"/>
</dbReference>
<organism evidence="8 9">
    <name type="scientific">Yinghuangia soli</name>
    <dbReference type="NCBI Taxonomy" id="2908204"/>
    <lineage>
        <taxon>Bacteria</taxon>
        <taxon>Bacillati</taxon>
        <taxon>Actinomycetota</taxon>
        <taxon>Actinomycetes</taxon>
        <taxon>Kitasatosporales</taxon>
        <taxon>Streptomycetaceae</taxon>
        <taxon>Yinghuangia</taxon>
    </lineage>
</organism>
<dbReference type="NCBIfam" id="TIGR02937">
    <property type="entry name" value="sigma70-ECF"/>
    <property type="match status" value="1"/>
</dbReference>
<comment type="caution">
    <text evidence="8">The sequence shown here is derived from an EMBL/GenBank/DDBJ whole genome shotgun (WGS) entry which is preliminary data.</text>
</comment>
<keyword evidence="9" id="KW-1185">Reference proteome</keyword>
<dbReference type="Pfam" id="PF08281">
    <property type="entry name" value="Sigma70_r4_2"/>
    <property type="match status" value="1"/>
</dbReference>